<keyword evidence="11" id="KW-1185">Reference proteome</keyword>
<dbReference type="Pfam" id="PF02518">
    <property type="entry name" value="HATPase_c"/>
    <property type="match status" value="1"/>
</dbReference>
<evidence type="ECO:0000256" key="1">
    <source>
        <dbReference type="ARBA" id="ARBA00000085"/>
    </source>
</evidence>
<evidence type="ECO:0000313" key="11">
    <source>
        <dbReference type="Proteomes" id="UP000198639"/>
    </source>
</evidence>
<dbReference type="RefSeq" id="WP_091870441.1">
    <property type="nucleotide sequence ID" value="NZ_FOLD01000002.1"/>
</dbReference>
<dbReference type="InterPro" id="IPR036890">
    <property type="entry name" value="HATPase_C_sf"/>
</dbReference>
<feature type="domain" description="Histidine kinase" evidence="9">
    <location>
        <begin position="388"/>
        <end position="604"/>
    </location>
</feature>
<evidence type="ECO:0000256" key="7">
    <source>
        <dbReference type="ARBA" id="ARBA00022840"/>
    </source>
</evidence>
<evidence type="ECO:0000256" key="5">
    <source>
        <dbReference type="ARBA" id="ARBA00022741"/>
    </source>
</evidence>
<dbReference type="PRINTS" id="PR00344">
    <property type="entry name" value="BCTRLSENSOR"/>
</dbReference>
<reference evidence="11" key="1">
    <citation type="submission" date="2016-10" db="EMBL/GenBank/DDBJ databases">
        <authorList>
            <person name="Varghese N."/>
            <person name="Submissions S."/>
        </authorList>
    </citation>
    <scope>NUCLEOTIDE SEQUENCE [LARGE SCALE GENOMIC DNA]</scope>
    <source>
        <strain evidence="11">CGMCC 1.12041</strain>
    </source>
</reference>
<dbReference type="PANTHER" id="PTHR43065">
    <property type="entry name" value="SENSOR HISTIDINE KINASE"/>
    <property type="match status" value="1"/>
</dbReference>
<dbReference type="EMBL" id="FOLD01000002">
    <property type="protein sequence ID" value="SFB82971.1"/>
    <property type="molecule type" value="Genomic_DNA"/>
</dbReference>
<dbReference type="STRING" id="1164594.SAMN05216204_10218"/>
<keyword evidence="6 10" id="KW-0418">Kinase</keyword>
<evidence type="ECO:0000256" key="6">
    <source>
        <dbReference type="ARBA" id="ARBA00022777"/>
    </source>
</evidence>
<evidence type="ECO:0000256" key="8">
    <source>
        <dbReference type="ARBA" id="ARBA00023012"/>
    </source>
</evidence>
<evidence type="ECO:0000256" key="3">
    <source>
        <dbReference type="ARBA" id="ARBA00022553"/>
    </source>
</evidence>
<dbReference type="InterPro" id="IPR004358">
    <property type="entry name" value="Sig_transdc_His_kin-like_C"/>
</dbReference>
<organism evidence="10 11">
    <name type="scientific">Massilia yuzhufengensis</name>
    <dbReference type="NCBI Taxonomy" id="1164594"/>
    <lineage>
        <taxon>Bacteria</taxon>
        <taxon>Pseudomonadati</taxon>
        <taxon>Pseudomonadota</taxon>
        <taxon>Betaproteobacteria</taxon>
        <taxon>Burkholderiales</taxon>
        <taxon>Oxalobacteraceae</taxon>
        <taxon>Telluria group</taxon>
        <taxon>Massilia</taxon>
    </lineage>
</organism>
<evidence type="ECO:0000259" key="9">
    <source>
        <dbReference type="PROSITE" id="PS50109"/>
    </source>
</evidence>
<dbReference type="PROSITE" id="PS50109">
    <property type="entry name" value="HIS_KIN"/>
    <property type="match status" value="1"/>
</dbReference>
<dbReference type="Proteomes" id="UP000198639">
    <property type="component" value="Unassembled WGS sequence"/>
</dbReference>
<name>A0A1I1E785_9BURK</name>
<protein>
    <recommendedName>
        <fullName evidence="2">histidine kinase</fullName>
        <ecNumber evidence="2">2.7.13.3</ecNumber>
    </recommendedName>
</protein>
<dbReference type="Gene3D" id="3.30.565.10">
    <property type="entry name" value="Histidine kinase-like ATPase, C-terminal domain"/>
    <property type="match status" value="1"/>
</dbReference>
<dbReference type="InterPro" id="IPR005467">
    <property type="entry name" value="His_kinase_dom"/>
</dbReference>
<dbReference type="OrthoDB" id="8559580at2"/>
<dbReference type="SUPFAM" id="SSF55874">
    <property type="entry name" value="ATPase domain of HSP90 chaperone/DNA topoisomerase II/histidine kinase"/>
    <property type="match status" value="1"/>
</dbReference>
<dbReference type="GO" id="GO:0005524">
    <property type="term" value="F:ATP binding"/>
    <property type="evidence" value="ECO:0007669"/>
    <property type="project" value="UniProtKB-KW"/>
</dbReference>
<dbReference type="InterPro" id="IPR003594">
    <property type="entry name" value="HATPase_dom"/>
</dbReference>
<keyword evidence="8" id="KW-0902">Two-component regulatory system</keyword>
<dbReference type="AlphaFoldDB" id="A0A1I1E785"/>
<accession>A0A1I1E785</accession>
<dbReference type="Gene3D" id="1.10.287.130">
    <property type="match status" value="1"/>
</dbReference>
<dbReference type="PANTHER" id="PTHR43065:SF10">
    <property type="entry name" value="PEROXIDE STRESS-ACTIVATED HISTIDINE KINASE MAK3"/>
    <property type="match status" value="1"/>
</dbReference>
<dbReference type="EC" id="2.7.13.3" evidence="2"/>
<evidence type="ECO:0000313" key="10">
    <source>
        <dbReference type="EMBL" id="SFB82971.1"/>
    </source>
</evidence>
<evidence type="ECO:0000256" key="2">
    <source>
        <dbReference type="ARBA" id="ARBA00012438"/>
    </source>
</evidence>
<proteinExistence type="predicted"/>
<evidence type="ECO:0000256" key="4">
    <source>
        <dbReference type="ARBA" id="ARBA00022679"/>
    </source>
</evidence>
<keyword evidence="4" id="KW-0808">Transferase</keyword>
<dbReference type="GO" id="GO:0004673">
    <property type="term" value="F:protein histidine kinase activity"/>
    <property type="evidence" value="ECO:0007669"/>
    <property type="project" value="UniProtKB-EC"/>
</dbReference>
<dbReference type="GO" id="GO:0000160">
    <property type="term" value="P:phosphorelay signal transduction system"/>
    <property type="evidence" value="ECO:0007669"/>
    <property type="project" value="UniProtKB-KW"/>
</dbReference>
<keyword evidence="5" id="KW-0547">Nucleotide-binding</keyword>
<keyword evidence="3" id="KW-0597">Phosphoprotein</keyword>
<gene>
    <name evidence="10" type="ORF">SAMN05216204_10218</name>
</gene>
<comment type="catalytic activity">
    <reaction evidence="1">
        <text>ATP + protein L-histidine = ADP + protein N-phospho-L-histidine.</text>
        <dbReference type="EC" id="2.7.13.3"/>
    </reaction>
</comment>
<sequence>MTSLIAIDAAPARTQHTVPDGEPACKRLWERLRLLESLTLLSLPPCAAPLAPAALALLEGASERSLPPHGAIAAEVEHGLLHGVRPGTALALLLLAILAADRYDSGPAPLRVAAVAVDIAVRDGGAHAWLVRALHAGLVLPRTAPWRQVAAILASLAQDEAAAGHGAVQARRLLAGAAMAAGLPLPEQAGQLEAALPGGRATGIVAARYALLCELARPAAPRRGAPACFAGWSTELQAAFHADDAARAGHAVAMAAPLAGPFTPPAELLCHHLFTLLMLARSGGLACLATAAGHHCEGDTSAALRGYEAAAADAAGQDMDWLATLAWDMAAAVAGQAGFATAQQGYRRLAINGYAAWGAAEHARRLARAWRLDRCPAPAAPAADLGLSIAHEVNQPLAAVMLHAAAARKWLRRPQPDTGRAIASLDQIVAAGRQAGEIVRSVQRLAGHGAAERSLFAPDEALREALQLLGHPLQRHQVAVELDLALGARRLHGDRAQLQQVVVNLLLNAIEALAGVAGRPRRIVLASRPGARGTAEITVADNGPGIARAERARIFEPMVSTKPGGTGIGLSISLAIVQAHGGSIEAAEATPQGALLSIVLPLPA</sequence>
<dbReference type="SMART" id="SM00387">
    <property type="entry name" value="HATPase_c"/>
    <property type="match status" value="1"/>
</dbReference>
<keyword evidence="7" id="KW-0067">ATP-binding</keyword>